<feature type="transmembrane region" description="Helical" evidence="1">
    <location>
        <begin position="87"/>
        <end position="108"/>
    </location>
</feature>
<evidence type="ECO:0000259" key="2">
    <source>
        <dbReference type="Pfam" id="PF04235"/>
    </source>
</evidence>
<keyword evidence="1" id="KW-1133">Transmembrane helix</keyword>
<keyword evidence="1" id="KW-0472">Membrane</keyword>
<organism evidence="3 4">
    <name type="scientific">Oceanobacillus jeddahense</name>
    <dbReference type="NCBI Taxonomy" id="1462527"/>
    <lineage>
        <taxon>Bacteria</taxon>
        <taxon>Bacillati</taxon>
        <taxon>Bacillota</taxon>
        <taxon>Bacilli</taxon>
        <taxon>Bacillales</taxon>
        <taxon>Bacillaceae</taxon>
        <taxon>Oceanobacillus</taxon>
    </lineage>
</organism>
<keyword evidence="1" id="KW-0812">Transmembrane</keyword>
<evidence type="ECO:0000256" key="1">
    <source>
        <dbReference type="SAM" id="Phobius"/>
    </source>
</evidence>
<protein>
    <submittedName>
        <fullName evidence="3">DUF418 domain-containing protein</fullName>
    </submittedName>
</protein>
<feature type="transmembrane region" description="Helical" evidence="1">
    <location>
        <begin position="307"/>
        <end position="325"/>
    </location>
</feature>
<evidence type="ECO:0000313" key="4">
    <source>
        <dbReference type="Proteomes" id="UP001059773"/>
    </source>
</evidence>
<dbReference type="InterPro" id="IPR052529">
    <property type="entry name" value="Bact_Transport_Assoc"/>
</dbReference>
<feature type="transmembrane region" description="Helical" evidence="1">
    <location>
        <begin position="114"/>
        <end position="130"/>
    </location>
</feature>
<feature type="transmembrane region" description="Helical" evidence="1">
    <location>
        <begin position="12"/>
        <end position="30"/>
    </location>
</feature>
<dbReference type="EMBL" id="CP101914">
    <property type="protein sequence ID" value="UUI03489.1"/>
    <property type="molecule type" value="Genomic_DNA"/>
</dbReference>
<feature type="transmembrane region" description="Helical" evidence="1">
    <location>
        <begin position="331"/>
        <end position="351"/>
    </location>
</feature>
<feature type="transmembrane region" description="Helical" evidence="1">
    <location>
        <begin position="269"/>
        <end position="287"/>
    </location>
</feature>
<name>A0ABY5JY68_9BACI</name>
<sequence length="378" mass="43025">MEKQSRIRLLDVLRGFAIIGTLGTNIWLFTHPGDSLSMFIGGDSGNSIFENLQSVFINGKFLGLLTILFGIGLELKYRKTLRNQLPWLPVYIWTMAILFMDGLLHYLFVFDYDILMSYAITGVIVAFIIRCREKVMARWMRVTAAIHMIGVLLVTLSMIFVLQDPEFLTMMGHLAAGTADIYMNGTYLEQIQYRIIGFGSLRMEAIAILFMNISLYLFGVRLMRAGAFASDENGQRIRRKLLYWGVGVGLPLNLLALVPGGYFEIPVRYLFAPVLSVGYIGVIAWLMEAGALRWFVKRFEVIGQTALSCYVLQNIVASILFYSWGFRLDPITGAFGTFIAFVGITILMMFISELFMKFLGTGPLEWVWRWLSFRPFKK</sequence>
<feature type="transmembrane region" description="Helical" evidence="1">
    <location>
        <begin position="241"/>
        <end position="263"/>
    </location>
</feature>
<dbReference type="RefSeq" id="WP_256708558.1">
    <property type="nucleotide sequence ID" value="NZ_CP101914.1"/>
</dbReference>
<feature type="transmembrane region" description="Helical" evidence="1">
    <location>
        <begin position="55"/>
        <end position="75"/>
    </location>
</feature>
<keyword evidence="4" id="KW-1185">Reference proteome</keyword>
<dbReference type="Proteomes" id="UP001059773">
    <property type="component" value="Chromosome"/>
</dbReference>
<proteinExistence type="predicted"/>
<feature type="domain" description="DUF418" evidence="2">
    <location>
        <begin position="222"/>
        <end position="373"/>
    </location>
</feature>
<dbReference type="Pfam" id="PF04235">
    <property type="entry name" value="DUF418"/>
    <property type="match status" value="1"/>
</dbReference>
<accession>A0ABY5JY68</accession>
<reference evidence="3" key="1">
    <citation type="submission" date="2022-07" db="EMBL/GenBank/DDBJ databases">
        <title>FELIX.</title>
        <authorList>
            <person name="Wan K.H."/>
            <person name="Park S."/>
            <person name="Lawrence Q."/>
            <person name="Eichenberger J.P."/>
            <person name="Booth B.W."/>
            <person name="Piaggio A.J."/>
            <person name="Chandler J.C."/>
            <person name="Franklin A.B."/>
            <person name="Celniker S.E."/>
        </authorList>
    </citation>
    <scope>NUCLEOTIDE SEQUENCE</scope>
    <source>
        <strain evidence="3">QA-1986 374</strain>
    </source>
</reference>
<evidence type="ECO:0000313" key="3">
    <source>
        <dbReference type="EMBL" id="UUI03489.1"/>
    </source>
</evidence>
<gene>
    <name evidence="3" type="ORF">NP439_01980</name>
</gene>
<dbReference type="InterPro" id="IPR007349">
    <property type="entry name" value="DUF418"/>
</dbReference>
<feature type="transmembrane region" description="Helical" evidence="1">
    <location>
        <begin position="195"/>
        <end position="220"/>
    </location>
</feature>
<dbReference type="PANTHER" id="PTHR30590:SF2">
    <property type="entry name" value="INNER MEMBRANE PROTEIN"/>
    <property type="match status" value="1"/>
</dbReference>
<dbReference type="PANTHER" id="PTHR30590">
    <property type="entry name" value="INNER MEMBRANE PROTEIN"/>
    <property type="match status" value="1"/>
</dbReference>
<feature type="transmembrane region" description="Helical" evidence="1">
    <location>
        <begin position="142"/>
        <end position="162"/>
    </location>
</feature>